<dbReference type="EMBL" id="FRDI01000002">
    <property type="protein sequence ID" value="SHN50183.1"/>
    <property type="molecule type" value="Genomic_DNA"/>
</dbReference>
<dbReference type="SUPFAM" id="SSF103481">
    <property type="entry name" value="Multidrug resistance efflux transporter EmrE"/>
    <property type="match status" value="2"/>
</dbReference>
<feature type="transmembrane region" description="Helical" evidence="6">
    <location>
        <begin position="72"/>
        <end position="92"/>
    </location>
</feature>
<feature type="transmembrane region" description="Helical" evidence="6">
    <location>
        <begin position="222"/>
        <end position="240"/>
    </location>
</feature>
<dbReference type="AlphaFoldDB" id="A0A1M7RV88"/>
<evidence type="ECO:0000256" key="3">
    <source>
        <dbReference type="ARBA" id="ARBA00022692"/>
    </source>
</evidence>
<feature type="transmembrane region" description="Helical" evidence="6">
    <location>
        <begin position="7"/>
        <end position="26"/>
    </location>
</feature>
<proteinExistence type="predicted"/>
<keyword evidence="5 6" id="KW-0472">Membrane</keyword>
<organism evidence="8 9">
    <name type="scientific">Desulfovibrio litoralis DSM 11393</name>
    <dbReference type="NCBI Taxonomy" id="1121455"/>
    <lineage>
        <taxon>Bacteria</taxon>
        <taxon>Pseudomonadati</taxon>
        <taxon>Thermodesulfobacteriota</taxon>
        <taxon>Desulfovibrionia</taxon>
        <taxon>Desulfovibrionales</taxon>
        <taxon>Desulfovibrionaceae</taxon>
        <taxon>Desulfovibrio</taxon>
    </lineage>
</organism>
<feature type="transmembrane region" description="Helical" evidence="6">
    <location>
        <begin position="125"/>
        <end position="143"/>
    </location>
</feature>
<name>A0A1M7RV88_9BACT</name>
<dbReference type="Pfam" id="PF00892">
    <property type="entry name" value="EamA"/>
    <property type="match status" value="2"/>
</dbReference>
<evidence type="ECO:0000256" key="4">
    <source>
        <dbReference type="ARBA" id="ARBA00022989"/>
    </source>
</evidence>
<evidence type="ECO:0000256" key="6">
    <source>
        <dbReference type="SAM" id="Phobius"/>
    </source>
</evidence>
<feature type="transmembrane region" description="Helical" evidence="6">
    <location>
        <begin position="277"/>
        <end position="296"/>
    </location>
</feature>
<dbReference type="OrthoDB" id="4167046at2"/>
<dbReference type="PANTHER" id="PTHR42920">
    <property type="entry name" value="OS03G0707200 PROTEIN-RELATED"/>
    <property type="match status" value="1"/>
</dbReference>
<sequence length="299" mass="32723">MIEFRKLEGFIMALAAVIIWSGNIIVAKQLAPDISPFSLSLLRWSSACFFLAPFGLKPLLKDWKIIRQHLGFHLTVSFFGISLSNALIYYAAHDTSGVNMVIIASTAPMMTMILGCMFLKETLNFGKVIGALLAFSGIIAIASRGDLDVLIGMRFSWGDGLALIASFLFAVYSILLRFIPKGVSQLGFLSAIFFMGALWLIPMTAVELYLGGTIYIRNWQSIAGIAYAGAGSSVACFFLWNEAIKKIGPFKVSMIYYSLPVFGCLWAILFLGERLMFMDFVGGALVLVGVLTATIASRR</sequence>
<evidence type="ECO:0000313" key="8">
    <source>
        <dbReference type="EMBL" id="SHN50183.1"/>
    </source>
</evidence>
<comment type="subcellular location">
    <subcellularLocation>
        <location evidence="1">Cell membrane</location>
        <topology evidence="1">Multi-pass membrane protein</topology>
    </subcellularLocation>
</comment>
<reference evidence="8 9" key="1">
    <citation type="submission" date="2016-12" db="EMBL/GenBank/DDBJ databases">
        <authorList>
            <person name="Song W.-J."/>
            <person name="Kurnit D.M."/>
        </authorList>
    </citation>
    <scope>NUCLEOTIDE SEQUENCE [LARGE SCALE GENOMIC DNA]</scope>
    <source>
        <strain evidence="8 9">DSM 11393</strain>
    </source>
</reference>
<dbReference type="RefSeq" id="WP_072695614.1">
    <property type="nucleotide sequence ID" value="NZ_FRDI01000002.1"/>
</dbReference>
<feature type="transmembrane region" description="Helical" evidence="6">
    <location>
        <begin position="155"/>
        <end position="176"/>
    </location>
</feature>
<evidence type="ECO:0000256" key="5">
    <source>
        <dbReference type="ARBA" id="ARBA00023136"/>
    </source>
</evidence>
<evidence type="ECO:0000256" key="1">
    <source>
        <dbReference type="ARBA" id="ARBA00004651"/>
    </source>
</evidence>
<dbReference type="Gene3D" id="1.10.3730.20">
    <property type="match status" value="1"/>
</dbReference>
<dbReference type="PANTHER" id="PTHR42920:SF11">
    <property type="entry name" value="INNER MEMBRANE PROTEIN YTFF"/>
    <property type="match status" value="1"/>
</dbReference>
<feature type="domain" description="EamA" evidence="7">
    <location>
        <begin position="9"/>
        <end position="141"/>
    </location>
</feature>
<protein>
    <submittedName>
        <fullName evidence="8">Permease of the drug/metabolite transporter (DMT) superfamily</fullName>
    </submittedName>
</protein>
<keyword evidence="3 6" id="KW-0812">Transmembrane</keyword>
<keyword evidence="9" id="KW-1185">Reference proteome</keyword>
<evidence type="ECO:0000259" key="7">
    <source>
        <dbReference type="Pfam" id="PF00892"/>
    </source>
</evidence>
<feature type="transmembrane region" description="Helical" evidence="6">
    <location>
        <begin position="252"/>
        <end position="271"/>
    </location>
</feature>
<evidence type="ECO:0000256" key="2">
    <source>
        <dbReference type="ARBA" id="ARBA00022475"/>
    </source>
</evidence>
<evidence type="ECO:0000313" key="9">
    <source>
        <dbReference type="Proteomes" id="UP000186469"/>
    </source>
</evidence>
<keyword evidence="2" id="KW-1003">Cell membrane</keyword>
<feature type="transmembrane region" description="Helical" evidence="6">
    <location>
        <begin position="98"/>
        <end position="118"/>
    </location>
</feature>
<feature type="transmembrane region" description="Helical" evidence="6">
    <location>
        <begin position="188"/>
        <end position="210"/>
    </location>
</feature>
<feature type="domain" description="EamA" evidence="7">
    <location>
        <begin position="157"/>
        <end position="292"/>
    </location>
</feature>
<dbReference type="GO" id="GO:0005886">
    <property type="term" value="C:plasma membrane"/>
    <property type="evidence" value="ECO:0007669"/>
    <property type="project" value="UniProtKB-SubCell"/>
</dbReference>
<dbReference type="STRING" id="1121455.SAMN02745728_00213"/>
<accession>A0A1M7RV88</accession>
<keyword evidence="4 6" id="KW-1133">Transmembrane helix</keyword>
<dbReference type="InterPro" id="IPR037185">
    <property type="entry name" value="EmrE-like"/>
</dbReference>
<dbReference type="Proteomes" id="UP000186469">
    <property type="component" value="Unassembled WGS sequence"/>
</dbReference>
<feature type="transmembrane region" description="Helical" evidence="6">
    <location>
        <begin position="41"/>
        <end position="60"/>
    </location>
</feature>
<dbReference type="InterPro" id="IPR051258">
    <property type="entry name" value="Diverse_Substrate_Transporter"/>
</dbReference>
<gene>
    <name evidence="8" type="ORF">SAMN02745728_00213</name>
</gene>
<dbReference type="InterPro" id="IPR000620">
    <property type="entry name" value="EamA_dom"/>
</dbReference>